<keyword evidence="4" id="KW-1185">Reference proteome</keyword>
<feature type="region of interest" description="Disordered" evidence="1">
    <location>
        <begin position="43"/>
        <end position="72"/>
    </location>
</feature>
<evidence type="ECO:0000313" key="3">
    <source>
        <dbReference type="EMBL" id="ABD83061.1"/>
    </source>
</evidence>
<protein>
    <submittedName>
        <fullName evidence="3">Histidine kinase</fullName>
        <ecNumber evidence="3">2.7.3.-</ecNumber>
    </submittedName>
</protein>
<dbReference type="HOGENOM" id="CLU_1348113_0_0_6"/>
<dbReference type="GO" id="GO:0016301">
    <property type="term" value="F:kinase activity"/>
    <property type="evidence" value="ECO:0007669"/>
    <property type="project" value="UniProtKB-KW"/>
</dbReference>
<keyword evidence="2" id="KW-0732">Signal</keyword>
<organism evidence="3 4">
    <name type="scientific">Saccharophagus degradans (strain 2-40 / ATCC 43961 / DSM 17024)</name>
    <dbReference type="NCBI Taxonomy" id="203122"/>
    <lineage>
        <taxon>Bacteria</taxon>
        <taxon>Pseudomonadati</taxon>
        <taxon>Pseudomonadota</taxon>
        <taxon>Gammaproteobacteria</taxon>
        <taxon>Cellvibrionales</taxon>
        <taxon>Cellvibrionaceae</taxon>
        <taxon>Saccharophagus</taxon>
    </lineage>
</organism>
<feature type="signal peptide" evidence="2">
    <location>
        <begin position="1"/>
        <end position="25"/>
    </location>
</feature>
<evidence type="ECO:0000256" key="2">
    <source>
        <dbReference type="SAM" id="SignalP"/>
    </source>
</evidence>
<dbReference type="STRING" id="203122.Sde_3806"/>
<dbReference type="GeneID" id="98615409"/>
<dbReference type="Proteomes" id="UP000001947">
    <property type="component" value="Chromosome"/>
</dbReference>
<evidence type="ECO:0000313" key="4">
    <source>
        <dbReference type="Proteomes" id="UP000001947"/>
    </source>
</evidence>
<feature type="compositionally biased region" description="Polar residues" evidence="1">
    <location>
        <begin position="63"/>
        <end position="72"/>
    </location>
</feature>
<accession>Q21E18</accession>
<dbReference type="OrthoDB" id="6388419at2"/>
<sequence>MINSNSKLKIPVPLLALCLTLVACGGGGGSASSSANLNASSSSGSVLPSEGASESGEAVPAPASQTSALTTTNASFTPDETRLAAAAENSTQLYVAESFNFDDFKRLALRVDAVDSAGNVLANKLIKIKSINKYINQWDDAALADAQLLFIGKTDSMGHFNSNIEVPLHVQKIVLELNAVGVENKVMLDIAENNEVSVSYSFR</sequence>
<name>Q21E18_SACD2</name>
<gene>
    <name evidence="3" type="ordered locus">Sde_3806</name>
</gene>
<proteinExistence type="predicted"/>
<dbReference type="EMBL" id="CP000282">
    <property type="protein sequence ID" value="ABD83061.1"/>
    <property type="molecule type" value="Genomic_DNA"/>
</dbReference>
<feature type="compositionally biased region" description="Low complexity" evidence="1">
    <location>
        <begin position="43"/>
        <end position="53"/>
    </location>
</feature>
<keyword evidence="3" id="KW-0808">Transferase</keyword>
<dbReference type="KEGG" id="sde:Sde_3806"/>
<dbReference type="EC" id="2.7.3.-" evidence="3"/>
<dbReference type="RefSeq" id="WP_011470276.1">
    <property type="nucleotide sequence ID" value="NC_007912.1"/>
</dbReference>
<reference evidence="3 4" key="1">
    <citation type="journal article" date="2008" name="PLoS Genet.">
        <title>Complete genome sequence of the complex carbohydrate-degrading marine bacterium, Saccharophagus degradans strain 2-40 T.</title>
        <authorList>
            <person name="Weiner R.M."/>
            <person name="Taylor L.E.II."/>
            <person name="Henrissat B."/>
            <person name="Hauser L."/>
            <person name="Land M."/>
            <person name="Coutinho P.M."/>
            <person name="Rancurel C."/>
            <person name="Saunders E.H."/>
            <person name="Longmire A.G."/>
            <person name="Zhang H."/>
            <person name="Bayer E.A."/>
            <person name="Gilbert H.J."/>
            <person name="Larimer F."/>
            <person name="Zhulin I.B."/>
            <person name="Ekborg N.A."/>
            <person name="Lamed R."/>
            <person name="Richardson P.M."/>
            <person name="Borovok I."/>
            <person name="Hutcheson S."/>
        </authorList>
    </citation>
    <scope>NUCLEOTIDE SEQUENCE [LARGE SCALE GENOMIC DNA]</scope>
    <source>
        <strain evidence="4">2-40 / ATCC 43961 / DSM 17024</strain>
    </source>
</reference>
<dbReference type="PROSITE" id="PS51257">
    <property type="entry name" value="PROKAR_LIPOPROTEIN"/>
    <property type="match status" value="1"/>
</dbReference>
<dbReference type="AlphaFoldDB" id="Q21E18"/>
<keyword evidence="3" id="KW-0418">Kinase</keyword>
<dbReference type="eggNOG" id="ENOG5033DHU">
    <property type="taxonomic scope" value="Bacteria"/>
</dbReference>
<evidence type="ECO:0000256" key="1">
    <source>
        <dbReference type="SAM" id="MobiDB-lite"/>
    </source>
</evidence>
<feature type="chain" id="PRO_5004199552" evidence="2">
    <location>
        <begin position="26"/>
        <end position="203"/>
    </location>
</feature>